<dbReference type="InterPro" id="IPR020084">
    <property type="entry name" value="NUDIX_hydrolase_CS"/>
</dbReference>
<name>A0A841C454_9LACT</name>
<dbReference type="PROSITE" id="PS51462">
    <property type="entry name" value="NUDIX"/>
    <property type="match status" value="1"/>
</dbReference>
<dbReference type="InterPro" id="IPR000086">
    <property type="entry name" value="NUDIX_hydrolase_dom"/>
</dbReference>
<reference evidence="4 5" key="1">
    <citation type="submission" date="2020-08" db="EMBL/GenBank/DDBJ databases">
        <title>Genomic Encyclopedia of Type Strains, Phase IV (KMG-IV): sequencing the most valuable type-strain genomes for metagenomic binning, comparative biology and taxonomic classification.</title>
        <authorList>
            <person name="Goeker M."/>
        </authorList>
    </citation>
    <scope>NUCLEOTIDE SEQUENCE [LARGE SCALE GENOMIC DNA]</scope>
    <source>
        <strain evidence="4 5">DSM 14925</strain>
    </source>
</reference>
<dbReference type="PANTHER" id="PTHR43046">
    <property type="entry name" value="GDP-MANNOSE MANNOSYL HYDROLASE"/>
    <property type="match status" value="1"/>
</dbReference>
<dbReference type="PANTHER" id="PTHR43046:SF14">
    <property type="entry name" value="MUTT_NUDIX FAMILY PROTEIN"/>
    <property type="match status" value="1"/>
</dbReference>
<dbReference type="GO" id="GO:0016787">
    <property type="term" value="F:hydrolase activity"/>
    <property type="evidence" value="ECO:0007669"/>
    <property type="project" value="UniProtKB-KW"/>
</dbReference>
<dbReference type="PROSITE" id="PS00893">
    <property type="entry name" value="NUDIX_BOX"/>
    <property type="match status" value="1"/>
</dbReference>
<proteinExistence type="predicted"/>
<evidence type="ECO:0000256" key="1">
    <source>
        <dbReference type="ARBA" id="ARBA00001946"/>
    </source>
</evidence>
<sequence length="149" mass="17292">MRKYRSNVAAIVMNSNGKLLIFERSDHQGWGFPQGGKEVGESDEETLKREISEELGTTDYELLAKAPDLLRYEFGEGLKPLGTEFIGQEQQYFLIQLGQNVQINFNTFPEEIEFLSWKELGLKEVEAMNFGVKNKVYHQVLKYFQEFLK</sequence>
<dbReference type="Pfam" id="PF00293">
    <property type="entry name" value="NUDIX"/>
    <property type="match status" value="1"/>
</dbReference>
<dbReference type="Proteomes" id="UP000562464">
    <property type="component" value="Unassembled WGS sequence"/>
</dbReference>
<evidence type="ECO:0000313" key="4">
    <source>
        <dbReference type="EMBL" id="MBB5887185.1"/>
    </source>
</evidence>
<dbReference type="SUPFAM" id="SSF55811">
    <property type="entry name" value="Nudix"/>
    <property type="match status" value="1"/>
</dbReference>
<dbReference type="NCBIfam" id="NF001936">
    <property type="entry name" value="PRK00714.1-3"/>
    <property type="match status" value="1"/>
</dbReference>
<organism evidence="4 5">
    <name type="scientific">Lactovum miscens</name>
    <dbReference type="NCBI Taxonomy" id="190387"/>
    <lineage>
        <taxon>Bacteria</taxon>
        <taxon>Bacillati</taxon>
        <taxon>Bacillota</taxon>
        <taxon>Bacilli</taxon>
        <taxon>Lactobacillales</taxon>
        <taxon>Streptococcaceae</taxon>
        <taxon>Lactovum</taxon>
    </lineage>
</organism>
<dbReference type="EMBL" id="JACHHV010000001">
    <property type="protein sequence ID" value="MBB5887185.1"/>
    <property type="molecule type" value="Genomic_DNA"/>
</dbReference>
<evidence type="ECO:0000256" key="2">
    <source>
        <dbReference type="ARBA" id="ARBA00022801"/>
    </source>
</evidence>
<accession>A0A841C454</accession>
<keyword evidence="5" id="KW-1185">Reference proteome</keyword>
<comment type="cofactor">
    <cofactor evidence="1">
        <name>Mg(2+)</name>
        <dbReference type="ChEBI" id="CHEBI:18420"/>
    </cofactor>
</comment>
<dbReference type="AlphaFoldDB" id="A0A841C454"/>
<gene>
    <name evidence="4" type="ORF">HNQ37_000053</name>
</gene>
<dbReference type="EC" id="3.6.1.-" evidence="4"/>
<feature type="domain" description="Nudix hydrolase" evidence="3">
    <location>
        <begin position="3"/>
        <end position="142"/>
    </location>
</feature>
<protein>
    <submittedName>
        <fullName evidence="4">Putative (Di)nucleoside polyphosphate hydrolase</fullName>
        <ecNumber evidence="4">3.6.1.-</ecNumber>
    </submittedName>
</protein>
<dbReference type="RefSeq" id="WP_183538118.1">
    <property type="nucleotide sequence ID" value="NZ_DASWOY010000012.1"/>
</dbReference>
<evidence type="ECO:0000259" key="3">
    <source>
        <dbReference type="PROSITE" id="PS51462"/>
    </source>
</evidence>
<evidence type="ECO:0000313" key="5">
    <source>
        <dbReference type="Proteomes" id="UP000562464"/>
    </source>
</evidence>
<dbReference type="InterPro" id="IPR015797">
    <property type="entry name" value="NUDIX_hydrolase-like_dom_sf"/>
</dbReference>
<keyword evidence="2 4" id="KW-0378">Hydrolase</keyword>
<dbReference type="Gene3D" id="3.90.79.10">
    <property type="entry name" value="Nucleoside Triphosphate Pyrophosphohydrolase"/>
    <property type="match status" value="1"/>
</dbReference>
<comment type="caution">
    <text evidence="4">The sequence shown here is derived from an EMBL/GenBank/DDBJ whole genome shotgun (WGS) entry which is preliminary data.</text>
</comment>